<evidence type="ECO:0000313" key="4">
    <source>
        <dbReference type="Proteomes" id="UP000184388"/>
    </source>
</evidence>
<dbReference type="AlphaFoldDB" id="A0A9X8N766"/>
<gene>
    <name evidence="3" type="ORF">SAMN05216268_123144</name>
</gene>
<sequence length="126" mass="13722">MFMKAQAADAGKPARELPGPHTDEITMVGVLQALADPQRLQIVLRIAEHAGESCTVIGDGINLHKSTLSHHYRVLREAGVTQTWAQGRSRFTTLRRDDLDARFPGLLDSVLAALPHDGTPILPARP</sequence>
<dbReference type="PROSITE" id="PS50987">
    <property type="entry name" value="HTH_ARSR_2"/>
    <property type="match status" value="1"/>
</dbReference>
<dbReference type="Pfam" id="PF12840">
    <property type="entry name" value="HTH_20"/>
    <property type="match status" value="1"/>
</dbReference>
<dbReference type="InterPro" id="IPR036388">
    <property type="entry name" value="WH-like_DNA-bd_sf"/>
</dbReference>
<dbReference type="InterPro" id="IPR001845">
    <property type="entry name" value="HTH_ArsR_DNA-bd_dom"/>
</dbReference>
<accession>A0A9X8N766</accession>
<reference evidence="4" key="1">
    <citation type="submission" date="2016-11" db="EMBL/GenBank/DDBJ databases">
        <authorList>
            <person name="Jaros S."/>
            <person name="Januszkiewicz K."/>
            <person name="Wedrychowicz H."/>
        </authorList>
    </citation>
    <scope>NUCLEOTIDE SEQUENCE [LARGE SCALE GENOMIC DNA]</scope>
    <source>
        <strain evidence="4">CGMCC 4.3555</strain>
    </source>
</reference>
<dbReference type="SUPFAM" id="SSF46785">
    <property type="entry name" value="Winged helix' DNA-binding domain"/>
    <property type="match status" value="1"/>
</dbReference>
<protein>
    <submittedName>
        <fullName evidence="3">Transcriptional regulator, ArsR family</fullName>
    </submittedName>
</protein>
<evidence type="ECO:0000256" key="1">
    <source>
        <dbReference type="SAM" id="MobiDB-lite"/>
    </source>
</evidence>
<dbReference type="Gene3D" id="1.10.10.10">
    <property type="entry name" value="Winged helix-like DNA-binding domain superfamily/Winged helix DNA-binding domain"/>
    <property type="match status" value="1"/>
</dbReference>
<proteinExistence type="predicted"/>
<dbReference type="PRINTS" id="PR00778">
    <property type="entry name" value="HTHARSR"/>
</dbReference>
<dbReference type="InterPro" id="IPR036390">
    <property type="entry name" value="WH_DNA-bd_sf"/>
</dbReference>
<comment type="caution">
    <text evidence="3">The sequence shown here is derived from an EMBL/GenBank/DDBJ whole genome shotgun (WGS) entry which is preliminary data.</text>
</comment>
<dbReference type="CDD" id="cd00090">
    <property type="entry name" value="HTH_ARSR"/>
    <property type="match status" value="1"/>
</dbReference>
<name>A0A9X8N766_9ACTN</name>
<evidence type="ECO:0000259" key="2">
    <source>
        <dbReference type="PROSITE" id="PS50987"/>
    </source>
</evidence>
<dbReference type="Proteomes" id="UP000184388">
    <property type="component" value="Unassembled WGS sequence"/>
</dbReference>
<feature type="region of interest" description="Disordered" evidence="1">
    <location>
        <begin position="1"/>
        <end position="20"/>
    </location>
</feature>
<dbReference type="EMBL" id="FRBK01000023">
    <property type="protein sequence ID" value="SHN20376.1"/>
    <property type="molecule type" value="Genomic_DNA"/>
</dbReference>
<dbReference type="GO" id="GO:0003700">
    <property type="term" value="F:DNA-binding transcription factor activity"/>
    <property type="evidence" value="ECO:0007669"/>
    <property type="project" value="InterPro"/>
</dbReference>
<feature type="domain" description="HTH arsR-type" evidence="2">
    <location>
        <begin position="19"/>
        <end position="114"/>
    </location>
</feature>
<dbReference type="InterPro" id="IPR011991">
    <property type="entry name" value="ArsR-like_HTH"/>
</dbReference>
<organism evidence="3 4">
    <name type="scientific">Streptomyces yunnanensis</name>
    <dbReference type="NCBI Taxonomy" id="156453"/>
    <lineage>
        <taxon>Bacteria</taxon>
        <taxon>Bacillati</taxon>
        <taxon>Actinomycetota</taxon>
        <taxon>Actinomycetes</taxon>
        <taxon>Kitasatosporales</taxon>
        <taxon>Streptomycetaceae</taxon>
        <taxon>Streptomyces</taxon>
    </lineage>
</organism>
<dbReference type="SMART" id="SM00418">
    <property type="entry name" value="HTH_ARSR"/>
    <property type="match status" value="1"/>
</dbReference>
<evidence type="ECO:0000313" key="3">
    <source>
        <dbReference type="EMBL" id="SHN20376.1"/>
    </source>
</evidence>